<evidence type="ECO:0000313" key="12">
    <source>
        <dbReference type="EMBL" id="RUL88268.1"/>
    </source>
</evidence>
<evidence type="ECO:0000256" key="4">
    <source>
        <dbReference type="ARBA" id="ARBA00022490"/>
    </source>
</evidence>
<dbReference type="InterPro" id="IPR001179">
    <property type="entry name" value="PPIase_FKBP_dom"/>
</dbReference>
<accession>A0A432MMH0</accession>
<keyword evidence="6" id="KW-0143">Chaperone</keyword>
<comment type="catalytic activity">
    <reaction evidence="1 9 10">
        <text>[protein]-peptidylproline (omega=180) = [protein]-peptidylproline (omega=0)</text>
        <dbReference type="Rhea" id="RHEA:16237"/>
        <dbReference type="Rhea" id="RHEA-COMP:10747"/>
        <dbReference type="Rhea" id="RHEA-COMP:10748"/>
        <dbReference type="ChEBI" id="CHEBI:83833"/>
        <dbReference type="ChEBI" id="CHEBI:83834"/>
        <dbReference type="EC" id="5.2.1.8"/>
    </reaction>
</comment>
<evidence type="ECO:0000256" key="6">
    <source>
        <dbReference type="ARBA" id="ARBA00023186"/>
    </source>
</evidence>
<dbReference type="PANTHER" id="PTHR47861">
    <property type="entry name" value="FKBP-TYPE PEPTIDYL-PROLYL CIS-TRANS ISOMERASE SLYD"/>
    <property type="match status" value="1"/>
</dbReference>
<dbReference type="AlphaFoldDB" id="A0A432MMH0"/>
<name>A0A432MMH0_9BACT</name>
<feature type="domain" description="PPIase FKBP-type" evidence="11">
    <location>
        <begin position="7"/>
        <end position="81"/>
    </location>
</feature>
<dbReference type="EC" id="5.2.1.8" evidence="10"/>
<dbReference type="RefSeq" id="WP_126724782.1">
    <property type="nucleotide sequence ID" value="NZ_RYZH01000012.1"/>
</dbReference>
<gene>
    <name evidence="12" type="ORF">TsocGM_07995</name>
</gene>
<evidence type="ECO:0000256" key="10">
    <source>
        <dbReference type="RuleBase" id="RU003915"/>
    </source>
</evidence>
<dbReference type="EMBL" id="RYZH01000012">
    <property type="protein sequence ID" value="RUL88268.1"/>
    <property type="molecule type" value="Genomic_DNA"/>
</dbReference>
<evidence type="ECO:0000259" key="11">
    <source>
        <dbReference type="PROSITE" id="PS50059"/>
    </source>
</evidence>
<comment type="similarity">
    <text evidence="3 10">Belongs to the FKBP-type PPIase family.</text>
</comment>
<dbReference type="PANTHER" id="PTHR47861:SF3">
    <property type="entry name" value="FKBP-TYPE PEPTIDYL-PROLYL CIS-TRANS ISOMERASE SLYD"/>
    <property type="match status" value="1"/>
</dbReference>
<protein>
    <recommendedName>
        <fullName evidence="10">Peptidyl-prolyl cis-trans isomerase</fullName>
        <ecNumber evidence="10">5.2.1.8</ecNumber>
    </recommendedName>
</protein>
<evidence type="ECO:0000313" key="13">
    <source>
        <dbReference type="Proteomes" id="UP000280296"/>
    </source>
</evidence>
<keyword evidence="5 9" id="KW-0697">Rotamase</keyword>
<evidence type="ECO:0000256" key="8">
    <source>
        <dbReference type="ARBA" id="ARBA00037071"/>
    </source>
</evidence>
<comment type="subcellular location">
    <subcellularLocation>
        <location evidence="2">Cytoplasm</location>
    </subcellularLocation>
</comment>
<reference evidence="12 13" key="2">
    <citation type="submission" date="2019-01" db="EMBL/GenBank/DDBJ databases">
        <title>Tautonia sociabilis, a novel thermotolerant planctomycete of Isosphaeraceae family, isolated from a 4000 m deep subterranean habitat.</title>
        <authorList>
            <person name="Kovaleva O.L."/>
            <person name="Elcheninov A.G."/>
            <person name="Van Heerden E."/>
            <person name="Toshchakov S.V."/>
            <person name="Novikov A."/>
            <person name="Bonch-Osmolovskaya E.A."/>
            <person name="Kublanov I.V."/>
        </authorList>
    </citation>
    <scope>NUCLEOTIDE SEQUENCE [LARGE SCALE GENOMIC DNA]</scope>
    <source>
        <strain evidence="12 13">GM2012</strain>
    </source>
</reference>
<comment type="function">
    <text evidence="8">Also involved in hydrogenase metallocenter assembly, probably by participating in the nickel insertion step. This function in hydrogenase biosynthesis requires chaperone activity and the presence of the metal-binding domain, but not PPIase activity.</text>
</comment>
<comment type="caution">
    <text evidence="12">The sequence shown here is derived from an EMBL/GenBank/DDBJ whole genome shotgun (WGS) entry which is preliminary data.</text>
</comment>
<evidence type="ECO:0000256" key="1">
    <source>
        <dbReference type="ARBA" id="ARBA00000971"/>
    </source>
</evidence>
<evidence type="ECO:0000256" key="9">
    <source>
        <dbReference type="PROSITE-ProRule" id="PRU00277"/>
    </source>
</evidence>
<dbReference type="Gene3D" id="3.10.50.40">
    <property type="match status" value="1"/>
</dbReference>
<evidence type="ECO:0000256" key="5">
    <source>
        <dbReference type="ARBA" id="ARBA00023110"/>
    </source>
</evidence>
<keyword evidence="4" id="KW-0963">Cytoplasm</keyword>
<dbReference type="PROSITE" id="PS50059">
    <property type="entry name" value="FKBP_PPIASE"/>
    <property type="match status" value="1"/>
</dbReference>
<sequence length="141" mass="15207">MAQAQSGDTVRIHYTGRLADGTVFDSSEGRSPLEFTLGENQVIPGFEEAVSGMEPGQETTVTIPSDRAYGSHRAELVFDVPRSQFPDDLDPQVGQKLQMTNGSQTAVVTVSEVNDSSVKLDANHPLAGKDLTFDIALVEIR</sequence>
<evidence type="ECO:0000256" key="3">
    <source>
        <dbReference type="ARBA" id="ARBA00006577"/>
    </source>
</evidence>
<dbReference type="InterPro" id="IPR046357">
    <property type="entry name" value="PPIase_dom_sf"/>
</dbReference>
<reference evidence="12 13" key="1">
    <citation type="submission" date="2018-12" db="EMBL/GenBank/DDBJ databases">
        <authorList>
            <person name="Toschakov S.V."/>
        </authorList>
    </citation>
    <scope>NUCLEOTIDE SEQUENCE [LARGE SCALE GENOMIC DNA]</scope>
    <source>
        <strain evidence="12 13">GM2012</strain>
    </source>
</reference>
<evidence type="ECO:0000256" key="7">
    <source>
        <dbReference type="ARBA" id="ARBA00023235"/>
    </source>
</evidence>
<keyword evidence="13" id="KW-1185">Reference proteome</keyword>
<keyword evidence="7 9" id="KW-0413">Isomerase</keyword>
<dbReference type="SUPFAM" id="SSF54534">
    <property type="entry name" value="FKBP-like"/>
    <property type="match status" value="1"/>
</dbReference>
<organism evidence="12 13">
    <name type="scientific">Tautonia sociabilis</name>
    <dbReference type="NCBI Taxonomy" id="2080755"/>
    <lineage>
        <taxon>Bacteria</taxon>
        <taxon>Pseudomonadati</taxon>
        <taxon>Planctomycetota</taxon>
        <taxon>Planctomycetia</taxon>
        <taxon>Isosphaerales</taxon>
        <taxon>Isosphaeraceae</taxon>
        <taxon>Tautonia</taxon>
    </lineage>
</organism>
<dbReference type="GO" id="GO:0042026">
    <property type="term" value="P:protein refolding"/>
    <property type="evidence" value="ECO:0007669"/>
    <property type="project" value="UniProtKB-ARBA"/>
</dbReference>
<proteinExistence type="inferred from homology"/>
<dbReference type="Pfam" id="PF00254">
    <property type="entry name" value="FKBP_C"/>
    <property type="match status" value="1"/>
</dbReference>
<evidence type="ECO:0000256" key="2">
    <source>
        <dbReference type="ARBA" id="ARBA00004496"/>
    </source>
</evidence>
<dbReference type="GO" id="GO:0003755">
    <property type="term" value="F:peptidyl-prolyl cis-trans isomerase activity"/>
    <property type="evidence" value="ECO:0007669"/>
    <property type="project" value="UniProtKB-UniRule"/>
</dbReference>
<dbReference type="Proteomes" id="UP000280296">
    <property type="component" value="Unassembled WGS sequence"/>
</dbReference>
<dbReference type="OrthoDB" id="9808891at2"/>
<dbReference type="GO" id="GO:0005737">
    <property type="term" value="C:cytoplasm"/>
    <property type="evidence" value="ECO:0007669"/>
    <property type="project" value="UniProtKB-SubCell"/>
</dbReference>